<dbReference type="AlphaFoldDB" id="A0A1G2DVH2"/>
<gene>
    <name evidence="8" type="ORF">A2V72_02495</name>
</gene>
<comment type="catalytic activity">
    <reaction evidence="1">
        <text>Hydrolysis of terminal non-reducing beta-D-fructofuranoside residues in beta-D-fructofuranosides.</text>
        <dbReference type="EC" id="3.2.1.26"/>
    </reaction>
</comment>
<evidence type="ECO:0000259" key="7">
    <source>
        <dbReference type="Pfam" id="PF06202"/>
    </source>
</evidence>
<dbReference type="GO" id="GO:0005987">
    <property type="term" value="P:sucrose catabolic process"/>
    <property type="evidence" value="ECO:0007669"/>
    <property type="project" value="TreeGrafter"/>
</dbReference>
<name>A0A1G2DVH2_9BACT</name>
<proteinExistence type="inferred from homology"/>
<evidence type="ECO:0000256" key="3">
    <source>
        <dbReference type="ARBA" id="ARBA00012758"/>
    </source>
</evidence>
<evidence type="ECO:0000256" key="2">
    <source>
        <dbReference type="ARBA" id="ARBA00007671"/>
    </source>
</evidence>
<evidence type="ECO:0000256" key="1">
    <source>
        <dbReference type="ARBA" id="ARBA00000094"/>
    </source>
</evidence>
<evidence type="ECO:0000256" key="6">
    <source>
        <dbReference type="ARBA" id="ARBA00023295"/>
    </source>
</evidence>
<evidence type="ECO:0000256" key="5">
    <source>
        <dbReference type="ARBA" id="ARBA00023277"/>
    </source>
</evidence>
<dbReference type="InterPro" id="IPR032790">
    <property type="entry name" value="GDE_C"/>
</dbReference>
<dbReference type="PANTHER" id="PTHR31916">
    <property type="match status" value="1"/>
</dbReference>
<dbReference type="PANTHER" id="PTHR31916:SF28">
    <property type="entry name" value="NEUTRAL_ALKALINE INVERTASE 3, CHLOROPLASTIC"/>
    <property type="match status" value="1"/>
</dbReference>
<organism evidence="8 9">
    <name type="scientific">Candidatus Nealsonbacteria bacterium RBG_13_37_56</name>
    <dbReference type="NCBI Taxonomy" id="1801661"/>
    <lineage>
        <taxon>Bacteria</taxon>
        <taxon>Candidatus Nealsoniibacteriota</taxon>
    </lineage>
</organism>
<dbReference type="SUPFAM" id="SSF48208">
    <property type="entry name" value="Six-hairpin glycosidases"/>
    <property type="match status" value="1"/>
</dbReference>
<dbReference type="Gene3D" id="1.50.10.10">
    <property type="match status" value="1"/>
</dbReference>
<reference evidence="8 9" key="1">
    <citation type="journal article" date="2016" name="Nat. Commun.">
        <title>Thousands of microbial genomes shed light on interconnected biogeochemical processes in an aquifer system.</title>
        <authorList>
            <person name="Anantharaman K."/>
            <person name="Brown C.T."/>
            <person name="Hug L.A."/>
            <person name="Sharon I."/>
            <person name="Castelle C.J."/>
            <person name="Probst A.J."/>
            <person name="Thomas B.C."/>
            <person name="Singh A."/>
            <person name="Wilkins M.J."/>
            <person name="Karaoz U."/>
            <person name="Brodie E.L."/>
            <person name="Williams K.H."/>
            <person name="Hubbard S.S."/>
            <person name="Banfield J.F."/>
        </authorList>
    </citation>
    <scope>NUCLEOTIDE SEQUENCE [LARGE SCALE GENOMIC DNA]</scope>
</reference>
<dbReference type="InterPro" id="IPR024746">
    <property type="entry name" value="Glyco_hydro_100"/>
</dbReference>
<protein>
    <recommendedName>
        <fullName evidence="3">beta-fructofuranosidase</fullName>
        <ecNumber evidence="3">3.2.1.26</ecNumber>
    </recommendedName>
</protein>
<evidence type="ECO:0000313" key="9">
    <source>
        <dbReference type="Proteomes" id="UP000178893"/>
    </source>
</evidence>
<evidence type="ECO:0000256" key="4">
    <source>
        <dbReference type="ARBA" id="ARBA00022801"/>
    </source>
</evidence>
<dbReference type="EMBL" id="MHLW01000033">
    <property type="protein sequence ID" value="OGZ17536.1"/>
    <property type="molecule type" value="Genomic_DNA"/>
</dbReference>
<dbReference type="Proteomes" id="UP000178893">
    <property type="component" value="Unassembled WGS sequence"/>
</dbReference>
<evidence type="ECO:0000313" key="8">
    <source>
        <dbReference type="EMBL" id="OGZ17536.1"/>
    </source>
</evidence>
<comment type="similarity">
    <text evidence="2">Belongs to the glycosyl hydrolase 100 family.</text>
</comment>
<keyword evidence="4" id="KW-0378">Hydrolase</keyword>
<keyword evidence="5" id="KW-0119">Carbohydrate metabolism</keyword>
<dbReference type="GO" id="GO:0033926">
    <property type="term" value="F:endo-alpha-N-acetylgalactosaminidase activity"/>
    <property type="evidence" value="ECO:0007669"/>
    <property type="project" value="InterPro"/>
</dbReference>
<dbReference type="Pfam" id="PF06202">
    <property type="entry name" value="GDE_C"/>
    <property type="match status" value="1"/>
</dbReference>
<accession>A0A1G2DVH2</accession>
<comment type="caution">
    <text evidence="8">The sequence shown here is derived from an EMBL/GenBank/DDBJ whole genome shotgun (WGS) entry which is preliminary data.</text>
</comment>
<dbReference type="GO" id="GO:0004575">
    <property type="term" value="F:sucrose alpha-glucosidase activity"/>
    <property type="evidence" value="ECO:0007669"/>
    <property type="project" value="TreeGrafter"/>
</dbReference>
<dbReference type="InterPro" id="IPR012341">
    <property type="entry name" value="6hp_glycosidase-like_sf"/>
</dbReference>
<keyword evidence="6" id="KW-0326">Glycosidase</keyword>
<dbReference type="EC" id="3.2.1.26" evidence="3"/>
<feature type="domain" description="Glycogen debranching enzyme C-terminal" evidence="7">
    <location>
        <begin position="33"/>
        <end position="361"/>
    </location>
</feature>
<sequence length="377" mass="43563">MKLIEQGYQQAINVCQHCAKPTGFFASGLPEGYQGLWARDSMITSLGACLVETKFKETSKKSLELLSKHQSDLGQIPNAVGDYNLDRKSRVTFNTIDSTLWYLIGHYAYSQAYKDKTLLKKYKNNIEKAFLWLSYQDPNEDKLLVQQPTMDWQDAFPHKYGRVINTQALYYAALKMFGKNLLAQRIKKKVNGEIEKYLSLYNEKLGYYNPWIWKNHDGAREQSEWFDTTGNLLAIITDLATPKISNKILNYIEKEKINKPYPCKTIFPILKPNDKEWQPYFFKVISQPNQYLNGGIWPFIGGLYVAALVKTKKYNKANQELKNLAASNNLGKKRKWEFNEWLDGKTGLPKGAPYQGWSAGAYIFAFESLKKKRVPFF</sequence>
<dbReference type="InterPro" id="IPR008928">
    <property type="entry name" value="6-hairpin_glycosidase_sf"/>
</dbReference>